<evidence type="ECO:0000259" key="7">
    <source>
        <dbReference type="Pfam" id="PF10334"/>
    </source>
</evidence>
<feature type="domain" description="DUF2421" evidence="7">
    <location>
        <begin position="781"/>
        <end position="941"/>
    </location>
</feature>
<feature type="domain" description="Integral membrane bound transporter" evidence="9">
    <location>
        <begin position="647"/>
        <end position="774"/>
    </location>
</feature>
<keyword evidence="11" id="KW-1185">Reference proteome</keyword>
<dbReference type="PANTHER" id="PTHR37994:SF3">
    <property type="entry name" value="ER TRANSPORTER 6TM N-TERMINAL DOMAIN-CONTAINING PROTEIN"/>
    <property type="match status" value="1"/>
</dbReference>
<dbReference type="InterPro" id="IPR049453">
    <property type="entry name" value="Memb_transporter_dom"/>
</dbReference>
<evidence type="ECO:0000256" key="1">
    <source>
        <dbReference type="ARBA" id="ARBA00004141"/>
    </source>
</evidence>
<keyword evidence="2 6" id="KW-0812">Transmembrane</keyword>
<gene>
    <name evidence="10" type="ORF">HPULCUR_006778</name>
</gene>
<feature type="transmembrane region" description="Helical" evidence="6">
    <location>
        <begin position="700"/>
        <end position="718"/>
    </location>
</feature>
<dbReference type="Pfam" id="PF10334">
    <property type="entry name" value="BRE4"/>
    <property type="match status" value="1"/>
</dbReference>
<feature type="transmembrane region" description="Helical" evidence="6">
    <location>
        <begin position="187"/>
        <end position="208"/>
    </location>
</feature>
<evidence type="ECO:0000256" key="4">
    <source>
        <dbReference type="ARBA" id="ARBA00023136"/>
    </source>
</evidence>
<feature type="domain" description="Putative ER transporter 6TM N-terminal" evidence="8">
    <location>
        <begin position="163"/>
        <end position="348"/>
    </location>
</feature>
<dbReference type="EMBL" id="BAABUJ010000018">
    <property type="protein sequence ID" value="GAA5801332.1"/>
    <property type="molecule type" value="Genomic_DNA"/>
</dbReference>
<dbReference type="Proteomes" id="UP001476247">
    <property type="component" value="Unassembled WGS sequence"/>
</dbReference>
<comment type="caution">
    <text evidence="10">The sequence shown here is derived from an EMBL/GenBank/DDBJ whole genome shotgun (WGS) entry which is preliminary data.</text>
</comment>
<evidence type="ECO:0000256" key="2">
    <source>
        <dbReference type="ARBA" id="ARBA00022692"/>
    </source>
</evidence>
<organism evidence="10 11">
    <name type="scientific">Helicostylum pulchrum</name>
    <dbReference type="NCBI Taxonomy" id="562976"/>
    <lineage>
        <taxon>Eukaryota</taxon>
        <taxon>Fungi</taxon>
        <taxon>Fungi incertae sedis</taxon>
        <taxon>Mucoromycota</taxon>
        <taxon>Mucoromycotina</taxon>
        <taxon>Mucoromycetes</taxon>
        <taxon>Mucorales</taxon>
        <taxon>Mucorineae</taxon>
        <taxon>Mucoraceae</taxon>
        <taxon>Helicostylum</taxon>
    </lineage>
</organism>
<keyword evidence="4 6" id="KW-0472">Membrane</keyword>
<evidence type="ECO:0000256" key="3">
    <source>
        <dbReference type="ARBA" id="ARBA00022989"/>
    </source>
</evidence>
<name>A0ABP9Y2X0_9FUNG</name>
<dbReference type="InterPro" id="IPR018820">
    <property type="entry name" value="BRE4-related_DUF2421"/>
</dbReference>
<proteinExistence type="predicted"/>
<keyword evidence="3 6" id="KW-1133">Transmembrane helix</keyword>
<dbReference type="InterPro" id="IPR018823">
    <property type="entry name" value="ArAE_2_N"/>
</dbReference>
<dbReference type="Pfam" id="PF13515">
    <property type="entry name" value="FUSC_2"/>
    <property type="match status" value="1"/>
</dbReference>
<feature type="region of interest" description="Disordered" evidence="5">
    <location>
        <begin position="1"/>
        <end position="49"/>
    </location>
</feature>
<comment type="subcellular location">
    <subcellularLocation>
        <location evidence="1">Membrane</location>
        <topology evidence="1">Multi-pass membrane protein</topology>
    </subcellularLocation>
</comment>
<feature type="transmembrane region" description="Helical" evidence="6">
    <location>
        <begin position="161"/>
        <end position="180"/>
    </location>
</feature>
<sequence>MENIELIKQPSRNEERKLTESIESHHSDKMERDHLTGTSTRRSTENIIPEPKTIKKPLGQRIMAMIPPYQLTRTVVKASIAILISLLFVFEEQCRNAIGPASILVPISTLLNFPVRPLGVQIEASFQGLLGALIGSAWCFLGMYLAHIARDPSIPIPVQPNSSAVLAIFMLIGVFGLTYVRIKFAQANFGVIFASMIVAFCLTQASVTPGFQPAIVYMFLKPIAMAAAIGLAVDILLWPDDSITQYMGVLSKSLKEYNAFFQEQTNAFLTNTTEENIIMTLPKLNARLHSTVLSLIDSKREVKREILFNRLSHKDISGLTRVIKTMRSPLHGIGLSLITKTDRLMEINKPYFSSVTEEEPSDHKKQFLSQLEESRKISQDLSDACVSTLNECNDRLMKFSGRPRSLKSTILWPFPRIFLSDYTTNKKSQSQETGDQSTRVLAERLNQAIAKFEQATKKSPFIFVEPNSNKFQDRFNSLLQVIYLFQYNLVEHANRISTLVTCLEDIETNRTSRKFWFPRLTLRKYFRSTGINPNMGGQVGSTTIGNGEAEQTMENGSLNLTETLTRPDMFNSREEDIQLSGLRTRQGIVFSRDPDINPPVTAFERFFYKVHIYTKWMKSDDSMFALKTAGGFVLLSLPAFLPQSAGWFFDWRGQWATVTLMMWMFPMAGMFTLTIILRVAGTALGGVLGIIVWKIVDGNPYGLVALTFVVMMPLYYYFFTGEVIKVVIIMTQVTLLLVICYEYQYVLSGAPTYDSIEMVAGKRIFLVLIGVGASAILSMIPKPVTGRVELRKRISRTLGDMSKLYGILVGDILFAYEQKKEPTEGQRKAFRKLTLGIRRQIADEHTYVKLSKLEPPLRGKFPVEVYTRLVEKVDNMSDLLLGMAHASRSVDNSWKRNLAQVMQQQRVEYLAAILSIMKLLSATLSSKVALPPYIMSPLRLREKFAEGLTRIIVEKPDGLDDDTFPGYCAYAVNSYQFSSELGEVLECVEELVGVEDPEQWLILHA</sequence>
<reference evidence="10 11" key="1">
    <citation type="submission" date="2024-04" db="EMBL/GenBank/DDBJ databases">
        <title>genome sequences of Mucor flavus KT1a and Helicostylum pulchrum KT1b strains isolation_sourced from the surface of a dry-aged beef.</title>
        <authorList>
            <person name="Toyotome T."/>
            <person name="Hosono M."/>
            <person name="Torimaru M."/>
            <person name="Fukuda K."/>
            <person name="Mikami N."/>
        </authorList>
    </citation>
    <scope>NUCLEOTIDE SEQUENCE [LARGE SCALE GENOMIC DNA]</scope>
    <source>
        <strain evidence="10 11">KT1b</strain>
    </source>
</reference>
<evidence type="ECO:0000313" key="11">
    <source>
        <dbReference type="Proteomes" id="UP001476247"/>
    </source>
</evidence>
<feature type="transmembrane region" description="Helical" evidence="6">
    <location>
        <begin position="764"/>
        <end position="781"/>
    </location>
</feature>
<dbReference type="PRINTS" id="PR02047">
    <property type="entry name" value="BREFELDNASP4"/>
</dbReference>
<evidence type="ECO:0000313" key="10">
    <source>
        <dbReference type="EMBL" id="GAA5801332.1"/>
    </source>
</evidence>
<feature type="transmembrane region" description="Helical" evidence="6">
    <location>
        <begin position="214"/>
        <end position="237"/>
    </location>
</feature>
<evidence type="ECO:0000256" key="6">
    <source>
        <dbReference type="SAM" id="Phobius"/>
    </source>
</evidence>
<evidence type="ECO:0000259" key="8">
    <source>
        <dbReference type="Pfam" id="PF10337"/>
    </source>
</evidence>
<feature type="transmembrane region" description="Helical" evidence="6">
    <location>
        <begin position="127"/>
        <end position="149"/>
    </location>
</feature>
<feature type="transmembrane region" description="Helical" evidence="6">
    <location>
        <begin position="624"/>
        <end position="641"/>
    </location>
</feature>
<evidence type="ECO:0008006" key="12">
    <source>
        <dbReference type="Google" id="ProtNLM"/>
    </source>
</evidence>
<feature type="transmembrane region" description="Helical" evidence="6">
    <location>
        <begin position="724"/>
        <end position="743"/>
    </location>
</feature>
<protein>
    <recommendedName>
        <fullName evidence="12">ER transporter 6TM N-terminal domain-containing protein</fullName>
    </recommendedName>
</protein>
<accession>A0ABP9Y2X0</accession>
<dbReference type="InterPro" id="IPR023244">
    <property type="entry name" value="Brefeldin_A-sensitivity_4"/>
</dbReference>
<feature type="transmembrane region" description="Helical" evidence="6">
    <location>
        <begin position="661"/>
        <end position="693"/>
    </location>
</feature>
<dbReference type="PANTHER" id="PTHR37994">
    <property type="entry name" value="ARAE_2_N DOMAIN-CONTAINING PROTEIN-RELATED"/>
    <property type="match status" value="1"/>
</dbReference>
<evidence type="ECO:0000256" key="5">
    <source>
        <dbReference type="SAM" id="MobiDB-lite"/>
    </source>
</evidence>
<evidence type="ECO:0000259" key="9">
    <source>
        <dbReference type="Pfam" id="PF13515"/>
    </source>
</evidence>
<feature type="compositionally biased region" description="Basic and acidic residues" evidence="5">
    <location>
        <begin position="11"/>
        <end position="35"/>
    </location>
</feature>
<dbReference type="Pfam" id="PF10337">
    <property type="entry name" value="ArAE_2_N"/>
    <property type="match status" value="1"/>
</dbReference>